<sequence>MKYSFIFLTLLLLISCGDNADESGIITPEDPNTSLVSGKNADLILLKPGESITSINWTQTSGEAVEFLSAKSKVISFTIPSAGDYSFEVSYVSGGKEETETVSFTASSGSPKLVARLGHSVVEDAGVSLRAFISADIDEDTISWQQLSGPNVSFDADNTNKEIAIFNSPKVSEDSIVEIEVSAKDSDGSNYKDVVSVLIEDRPAIPSNAYFDDDDPGSALANVYVYNSNSPYKDTLVNCVYSNQLSSSCDLGDLPILADENNGATPSIEQIMDRLVVSHDWMAINFKAYLEAFDTNDDFKNLLRATTAIVLSYDIRPSFYWAATGAIYLDPNNLWLTAEQRDTINEAPDYRANFGSELQFVMPWRYVKNNDYVSYSFPVAERLDRDLEHIKYDLADLLYHELAHANDYFPPAEWGIYSGSTRFLDAALTRAEISDDLIVLYPLQSQEMKDLAAVRFLGEDANAIQKAYTPDDVSLFYKEDISNGFYNYTNEKEDLGILFESLMMSLRYGVQRDTAVTSDRDGGYVVSWGQRGRVAEPDISERASYVTSRLLPEFDLSLIDTLPTPIQMTKGLDWWDNLAISPQGSAQLQSKNTTQLGNKQQSIRVYQPHGKALPNH</sequence>
<feature type="signal peptide" evidence="1">
    <location>
        <begin position="1"/>
        <end position="20"/>
    </location>
</feature>
<evidence type="ECO:0000313" key="3">
    <source>
        <dbReference type="Proteomes" id="UP001248581"/>
    </source>
</evidence>
<keyword evidence="3" id="KW-1185">Reference proteome</keyword>
<proteinExistence type="predicted"/>
<dbReference type="EMBL" id="CP134146">
    <property type="protein sequence ID" value="WNC70141.1"/>
    <property type="molecule type" value="Genomic_DNA"/>
</dbReference>
<dbReference type="InterPro" id="IPR013783">
    <property type="entry name" value="Ig-like_fold"/>
</dbReference>
<accession>A0ABY9TMP2</accession>
<evidence type="ECO:0000313" key="2">
    <source>
        <dbReference type="EMBL" id="WNC70141.1"/>
    </source>
</evidence>
<gene>
    <name evidence="2" type="ORF">RI845_08365</name>
</gene>
<dbReference type="PROSITE" id="PS51257">
    <property type="entry name" value="PROKAR_LIPOPROTEIN"/>
    <property type="match status" value="1"/>
</dbReference>
<feature type="chain" id="PRO_5047470893" description="Lipoprotein" evidence="1">
    <location>
        <begin position="21"/>
        <end position="616"/>
    </location>
</feature>
<dbReference type="Proteomes" id="UP001248581">
    <property type="component" value="Chromosome"/>
</dbReference>
<evidence type="ECO:0008006" key="4">
    <source>
        <dbReference type="Google" id="ProtNLM"/>
    </source>
</evidence>
<dbReference type="Gene3D" id="2.60.40.10">
    <property type="entry name" value="Immunoglobulins"/>
    <property type="match status" value="1"/>
</dbReference>
<keyword evidence="1" id="KW-0732">Signal</keyword>
<protein>
    <recommendedName>
        <fullName evidence="4">Lipoprotein</fullName>
    </recommendedName>
</protein>
<reference evidence="3" key="1">
    <citation type="submission" date="2023-09" db="EMBL/GenBank/DDBJ databases">
        <authorList>
            <person name="Li S."/>
            <person name="Li X."/>
            <person name="Zhang C."/>
            <person name="Zhao Z."/>
        </authorList>
    </citation>
    <scope>NUCLEOTIDE SEQUENCE [LARGE SCALE GENOMIC DNA]</scope>
    <source>
        <strain evidence="3">SQ345</strain>
    </source>
</reference>
<organism evidence="2 3">
    <name type="scientific">Thalassotalea nanhaiensis</name>
    <dbReference type="NCBI Taxonomy" id="3065648"/>
    <lineage>
        <taxon>Bacteria</taxon>
        <taxon>Pseudomonadati</taxon>
        <taxon>Pseudomonadota</taxon>
        <taxon>Gammaproteobacteria</taxon>
        <taxon>Alteromonadales</taxon>
        <taxon>Colwelliaceae</taxon>
        <taxon>Thalassotalea</taxon>
    </lineage>
</organism>
<evidence type="ECO:0000256" key="1">
    <source>
        <dbReference type="SAM" id="SignalP"/>
    </source>
</evidence>
<name>A0ABY9TMP2_9GAMM</name>
<dbReference type="RefSeq" id="WP_348389282.1">
    <property type="nucleotide sequence ID" value="NZ_CP134146.1"/>
</dbReference>